<dbReference type="EMBL" id="MG599938">
    <property type="protein sequence ID" value="AVM87435.1"/>
    <property type="molecule type" value="Genomic_RNA"/>
</dbReference>
<evidence type="ECO:0000256" key="3">
    <source>
        <dbReference type="ARBA" id="ARBA00012494"/>
    </source>
</evidence>
<dbReference type="PROSITE" id="PS50524">
    <property type="entry name" value="RDRP_DSRNA_BIR"/>
    <property type="match status" value="1"/>
</dbReference>
<dbReference type="GO" id="GO:0044423">
    <property type="term" value="C:virion component"/>
    <property type="evidence" value="ECO:0007669"/>
    <property type="project" value="UniProtKB-KW"/>
</dbReference>
<sequence>MSDIFNTTSNRSSILSALRAAGTTGTVEDVLIPKRFRPPEDGIQDPKTAAEFLKKGKYRVLKPRTIPIHESVETELVLPNLAELVGEGVLKEELELPEGKTGYYPKYYPFHKPNHEEVGDFGAPDITLLKQVTYFLLQTDYESGPETLRELREAMATLQYGSGSYEGQLTRLIAMKDVALRRNPNKTPQAVGLTYEEVARLLEVTLPICQPADGSPPLTTVPSKLIDPATDTDQLPKITMKSSSGLPYVGKTKKDTLGEALALADTLLREISAASKAANPDAQLSSILEEFWYLSCGLLFPKAERYKQSEWNTKTRNIWSAPFPTHLLLSMISSPVMNNSKLNTCNFETPSLYALDPFHGNLDKIVQRMALKPDEDFYLVYADNIYIYQGRNWYSIDLEKGEANCTPEHMQAMVYYLLTRGWVDDDGTPAYNNTWATFAMVIAPGLVVDSSCLLMNLQLKTYGQGSGNAFTFLNNHLLSTIVLDRWEKAGRPEPRTQKFRDLETATGTNFKIERVLEDVPSLIEQAKLTAATTGMLADGTDAPPNTLGQTVDLDLLGWSAAYSRQLEAFVPILDRERLMASAAYPRGLENKDLKRKPGAEIAYSIIRYEALRLVGGWHNPLLETTLRHQSENLRRKMKNKGLNIDNYLEMWTTLSEFGDSYMDVALVEPLNNETLTKLNTPRETPPPEKPKVGNPTLKSLKEVSKDIATGLYKDPKSISRLRLLATVKTTLKELAEARGVLDALPEETDDWGAASERLEEISQISNKYNKLASSSLRDVREALERVNESRKPIATKTHKEPRPSHSSNPVVGYGLYSAAIPGLTKTQKKNAKRRSQSKDQH</sequence>
<keyword evidence="8" id="KW-0808">Transferase</keyword>
<dbReference type="Pfam" id="PF20489">
    <property type="entry name" value="Birna_RdRp_C"/>
    <property type="match status" value="1"/>
</dbReference>
<protein>
    <recommendedName>
        <fullName evidence="4">RNA-directed RNA polymerase</fullName>
        <ecNumber evidence="3">2.7.7.48</ecNumber>
    </recommendedName>
    <alternativeName>
        <fullName evidence="15">Protein VP1</fullName>
    </alternativeName>
</protein>
<dbReference type="Pfam" id="PF04197">
    <property type="entry name" value="Birna_RdRp_palm"/>
    <property type="match status" value="1"/>
</dbReference>
<dbReference type="InterPro" id="IPR046812">
    <property type="entry name" value="Birnavirus_RdRp_palm_sf"/>
</dbReference>
<feature type="region of interest" description="Disordered" evidence="16">
    <location>
        <begin position="785"/>
        <end position="841"/>
    </location>
</feature>
<keyword evidence="6" id="KW-0191">Covalent protein-RNA linkage</keyword>
<dbReference type="GO" id="GO:0019079">
    <property type="term" value="P:viral genome replication"/>
    <property type="evidence" value="ECO:0007669"/>
    <property type="project" value="InterPro"/>
</dbReference>
<evidence type="ECO:0000256" key="7">
    <source>
        <dbReference type="ARBA" id="ARBA00022553"/>
    </source>
</evidence>
<dbReference type="EC" id="2.7.7.48" evidence="3"/>
<dbReference type="InterPro" id="IPR046752">
    <property type="entry name" value="Birnavirus_RdRp_thumb"/>
</dbReference>
<evidence type="ECO:0000259" key="17">
    <source>
        <dbReference type="Pfam" id="PF04197"/>
    </source>
</evidence>
<evidence type="ECO:0000256" key="14">
    <source>
        <dbReference type="ARBA" id="ARBA00024712"/>
    </source>
</evidence>
<evidence type="ECO:0000256" key="8">
    <source>
        <dbReference type="ARBA" id="ARBA00022679"/>
    </source>
</evidence>
<evidence type="ECO:0000313" key="20">
    <source>
        <dbReference type="EMBL" id="AVM87435.1"/>
    </source>
</evidence>
<dbReference type="InterPro" id="IPR007100">
    <property type="entry name" value="Birnavirus_RdRp_palm"/>
</dbReference>
<keyword evidence="12" id="KW-0693">Viral RNA replication</keyword>
<feature type="region of interest" description="Disordered" evidence="16">
    <location>
        <begin position="676"/>
        <end position="696"/>
    </location>
</feature>
<evidence type="ECO:0000259" key="18">
    <source>
        <dbReference type="Pfam" id="PF20488"/>
    </source>
</evidence>
<dbReference type="SUPFAM" id="SSF56672">
    <property type="entry name" value="DNA/RNA polymerases"/>
    <property type="match status" value="1"/>
</dbReference>
<evidence type="ECO:0000256" key="5">
    <source>
        <dbReference type="ARBA" id="ARBA00022484"/>
    </source>
</evidence>
<dbReference type="GO" id="GO:0005525">
    <property type="term" value="F:GTP binding"/>
    <property type="evidence" value="ECO:0007669"/>
    <property type="project" value="UniProtKB-KW"/>
</dbReference>
<keyword evidence="11" id="KW-0946">Virion</keyword>
<dbReference type="GO" id="GO:0003968">
    <property type="term" value="F:RNA-directed RNA polymerase activity"/>
    <property type="evidence" value="ECO:0007669"/>
    <property type="project" value="UniProtKB-KW"/>
</dbReference>
<dbReference type="Gene3D" id="6.10.140.300">
    <property type="match status" value="1"/>
</dbReference>
<evidence type="ECO:0000256" key="2">
    <source>
        <dbReference type="ARBA" id="ARBA00011314"/>
    </source>
</evidence>
<feature type="domain" description="Birnavirus RNA-directed RNA polymerase palm" evidence="17">
    <location>
        <begin position="1"/>
        <end position="516"/>
    </location>
</feature>
<accession>A0A2P1GN63</accession>
<feature type="compositionally biased region" description="Basic residues" evidence="16">
    <location>
        <begin position="826"/>
        <end position="835"/>
    </location>
</feature>
<comment type="function">
    <text evidence="14">RNA-dependent RNA polymerase which is found both free and covalently attached to the genomic RNA. May also contain guanylyl and methyl transferase activities.</text>
</comment>
<feature type="domain" description="RNA-directed RNA polymerase thumb" evidence="18">
    <location>
        <begin position="519"/>
        <end position="681"/>
    </location>
</feature>
<evidence type="ECO:0000256" key="9">
    <source>
        <dbReference type="ARBA" id="ARBA00022695"/>
    </source>
</evidence>
<evidence type="ECO:0000256" key="4">
    <source>
        <dbReference type="ARBA" id="ARBA00022412"/>
    </source>
</evidence>
<evidence type="ECO:0000256" key="10">
    <source>
        <dbReference type="ARBA" id="ARBA00022741"/>
    </source>
</evidence>
<name>A0A2P1GN63_9VIRU</name>
<keyword evidence="10" id="KW-0547">Nucleotide-binding</keyword>
<comment type="subcellular location">
    <subcellularLocation>
        <location evidence="1">Virion</location>
    </subcellularLocation>
</comment>
<keyword evidence="5 20" id="KW-0696">RNA-directed RNA polymerase</keyword>
<keyword evidence="13" id="KW-0342">GTP-binding</keyword>
<dbReference type="InterPro" id="IPR046750">
    <property type="entry name" value="Birnavirus_RdRp_C"/>
</dbReference>
<organism evidence="20">
    <name type="scientific">Wenling japanese topeshark birnavirus</name>
    <dbReference type="NCBI Taxonomy" id="2116469"/>
    <lineage>
        <taxon>Viruses</taxon>
        <taxon>Riboviria</taxon>
        <taxon>Orthornavirae</taxon>
        <taxon>Birnaviridae</taxon>
    </lineage>
</organism>
<evidence type="ECO:0000256" key="1">
    <source>
        <dbReference type="ARBA" id="ARBA00004328"/>
    </source>
</evidence>
<comment type="subunit">
    <text evidence="2">Interacts with VP3 in the cytoplasm.</text>
</comment>
<feature type="domain" description="RNA-directed RNA polymerase C-terminal birnavirus" evidence="19">
    <location>
        <begin position="689"/>
        <end position="786"/>
    </location>
</feature>
<feature type="compositionally biased region" description="Basic and acidic residues" evidence="16">
    <location>
        <begin position="785"/>
        <end position="803"/>
    </location>
</feature>
<reference evidence="20" key="1">
    <citation type="journal article" date="2018" name="Nature">
        <title>The evolutionary history of vertebrate RNA viruses.</title>
        <authorList>
            <person name="Shi M."/>
            <person name="Lin X.D."/>
            <person name="Chen X."/>
            <person name="Tian J.H."/>
            <person name="Chen L.J."/>
            <person name="Li K."/>
            <person name="Wang W."/>
            <person name="Eden J.S."/>
            <person name="Shen J.J."/>
            <person name="Liu L."/>
            <person name="Holmes E.C."/>
            <person name="Zhang Y.Z."/>
        </authorList>
    </citation>
    <scope>NUCLEOTIDE SEQUENCE</scope>
    <source>
        <strain evidence="20">RBCSG7740</strain>
    </source>
</reference>
<dbReference type="InterPro" id="IPR046813">
    <property type="entry name" value="Birnavirus_RdRp_thumb_sf"/>
</dbReference>
<keyword evidence="9" id="KW-0548">Nucleotidyltransferase</keyword>
<evidence type="ECO:0000256" key="16">
    <source>
        <dbReference type="SAM" id="MobiDB-lite"/>
    </source>
</evidence>
<proteinExistence type="predicted"/>
<evidence type="ECO:0000256" key="12">
    <source>
        <dbReference type="ARBA" id="ARBA00022953"/>
    </source>
</evidence>
<evidence type="ECO:0000256" key="15">
    <source>
        <dbReference type="ARBA" id="ARBA00032403"/>
    </source>
</evidence>
<dbReference type="InterPro" id="IPR043502">
    <property type="entry name" value="DNA/RNA_pol_sf"/>
</dbReference>
<dbReference type="Pfam" id="PF20488">
    <property type="entry name" value="Birna_VP1_thumb"/>
    <property type="match status" value="1"/>
</dbReference>
<keyword evidence="7" id="KW-0597">Phosphoprotein</keyword>
<evidence type="ECO:0000256" key="6">
    <source>
        <dbReference type="ARBA" id="ARBA00022520"/>
    </source>
</evidence>
<evidence type="ECO:0000256" key="11">
    <source>
        <dbReference type="ARBA" id="ARBA00022844"/>
    </source>
</evidence>
<dbReference type="Gene3D" id="3.90.1730.10">
    <property type="entry name" value="Infectious bursal virus vp1 polymerase domain"/>
    <property type="match status" value="3"/>
</dbReference>
<evidence type="ECO:0000259" key="19">
    <source>
        <dbReference type="Pfam" id="PF20489"/>
    </source>
</evidence>
<evidence type="ECO:0000256" key="13">
    <source>
        <dbReference type="ARBA" id="ARBA00023134"/>
    </source>
</evidence>